<feature type="transmembrane region" description="Helical" evidence="1">
    <location>
        <begin position="92"/>
        <end position="112"/>
    </location>
</feature>
<feature type="transmembrane region" description="Helical" evidence="1">
    <location>
        <begin position="244"/>
        <end position="267"/>
    </location>
</feature>
<evidence type="ECO:0000313" key="2">
    <source>
        <dbReference type="EMBL" id="MCY6484837.1"/>
    </source>
</evidence>
<evidence type="ECO:0008006" key="4">
    <source>
        <dbReference type="Google" id="ProtNLM"/>
    </source>
</evidence>
<accession>A0ABT4D2H5</accession>
<dbReference type="EMBL" id="JAPQER010000004">
    <property type="protein sequence ID" value="MCY6484837.1"/>
    <property type="molecule type" value="Genomic_DNA"/>
</dbReference>
<proteinExistence type="predicted"/>
<protein>
    <recommendedName>
        <fullName evidence="4">DUF624 domain-containing protein</fullName>
    </recommendedName>
</protein>
<sequence>MSSDYFTKWTENNEEITSQDNIEFDSQSNTETDLHKNEVNSKNHSTKISLKLKPSFSAVTRSLWLILVPVILNLLNLYIYKNVLKRVYVPNAPIFTLKLGIISAPPGLEYILKDFPTPLLKYTSNIGHTGIISELNLLSILILLCTTVVSSFLTSGYLGCLEKTGRKKVRVRDFFKLGNKFWFKFFVLDLISLIPTLFVFINTYLLFTAFILVFLYYVKYSIVVDKSPLSTSFKNGINVFFNNIITTIKISICYGLIMSPFTIVVFGLSKFNIPGIIISIIITCYLGMTINKSVLEVYRTLRKSM</sequence>
<organism evidence="2 3">
    <name type="scientific">Clostridium aestuarii</name>
    <dbReference type="NCBI Taxonomy" id="338193"/>
    <lineage>
        <taxon>Bacteria</taxon>
        <taxon>Bacillati</taxon>
        <taxon>Bacillota</taxon>
        <taxon>Clostridia</taxon>
        <taxon>Eubacteriales</taxon>
        <taxon>Clostridiaceae</taxon>
        <taxon>Clostridium</taxon>
    </lineage>
</organism>
<dbReference type="Proteomes" id="UP001078443">
    <property type="component" value="Unassembled WGS sequence"/>
</dbReference>
<keyword evidence="1" id="KW-0472">Membrane</keyword>
<evidence type="ECO:0000256" key="1">
    <source>
        <dbReference type="SAM" id="Phobius"/>
    </source>
</evidence>
<reference evidence="2" key="1">
    <citation type="submission" date="2022-12" db="EMBL/GenBank/DDBJ databases">
        <authorList>
            <person name="Wang J."/>
        </authorList>
    </citation>
    <scope>NUCLEOTIDE SEQUENCE</scope>
    <source>
        <strain evidence="2">HY-45-18</strain>
    </source>
</reference>
<feature type="transmembrane region" description="Helical" evidence="1">
    <location>
        <begin position="62"/>
        <end position="80"/>
    </location>
</feature>
<keyword evidence="1" id="KW-1133">Transmembrane helix</keyword>
<feature type="transmembrane region" description="Helical" evidence="1">
    <location>
        <begin position="181"/>
        <end position="198"/>
    </location>
</feature>
<feature type="transmembrane region" description="Helical" evidence="1">
    <location>
        <begin position="137"/>
        <end position="160"/>
    </location>
</feature>
<keyword evidence="1" id="KW-0812">Transmembrane</keyword>
<feature type="transmembrane region" description="Helical" evidence="1">
    <location>
        <begin position="204"/>
        <end position="223"/>
    </location>
</feature>
<dbReference type="RefSeq" id="WP_268041160.1">
    <property type="nucleotide sequence ID" value="NZ_JAPQER010000004.1"/>
</dbReference>
<keyword evidence="3" id="KW-1185">Reference proteome</keyword>
<gene>
    <name evidence="2" type="ORF">OW763_10840</name>
</gene>
<feature type="transmembrane region" description="Helical" evidence="1">
    <location>
        <begin position="273"/>
        <end position="295"/>
    </location>
</feature>
<evidence type="ECO:0000313" key="3">
    <source>
        <dbReference type="Proteomes" id="UP001078443"/>
    </source>
</evidence>
<comment type="caution">
    <text evidence="2">The sequence shown here is derived from an EMBL/GenBank/DDBJ whole genome shotgun (WGS) entry which is preliminary data.</text>
</comment>
<name>A0ABT4D2H5_9CLOT</name>